<sequence length="64" mass="7486">MIQYFGNRQLLILILSKKSVLIWLKRRRIRHPVFADILKPFLVLRGGFFSANVHLIGDCYSILS</sequence>
<dbReference type="AlphaFoldDB" id="F4C2P4"/>
<organism evidence="1">
    <name type="scientific">Sphingobacterium sp. (strain 21)</name>
    <dbReference type="NCBI Taxonomy" id="743722"/>
    <lineage>
        <taxon>Bacteria</taxon>
        <taxon>Pseudomonadati</taxon>
        <taxon>Bacteroidota</taxon>
        <taxon>Sphingobacteriia</taxon>
        <taxon>Sphingobacteriales</taxon>
        <taxon>Sphingobacteriaceae</taxon>
        <taxon>Sphingobacterium</taxon>
    </lineage>
</organism>
<evidence type="ECO:0000313" key="1">
    <source>
        <dbReference type="EMBL" id="ADZ80723.1"/>
    </source>
</evidence>
<dbReference type="HOGENOM" id="CLU_2865519_0_0_10"/>
<dbReference type="EMBL" id="CP002584">
    <property type="protein sequence ID" value="ADZ80723.1"/>
    <property type="molecule type" value="Genomic_DNA"/>
</dbReference>
<gene>
    <name evidence="1" type="ordered locus">Sph21_4194</name>
</gene>
<dbReference type="STRING" id="743722.Sph21_4194"/>
<name>F4C2P4_SPHS2</name>
<dbReference type="PATRIC" id="fig|743722.3.peg.4463"/>
<dbReference type="KEGG" id="shg:Sph21_4194"/>
<accession>F4C2P4</accession>
<proteinExistence type="predicted"/>
<reference evidence="1" key="1">
    <citation type="submission" date="2011-03" db="EMBL/GenBank/DDBJ databases">
        <title>Complete sequence of Sphingobacterium sp. 21.</title>
        <authorList>
            <consortium name="US DOE Joint Genome Institute"/>
            <person name="Lucas S."/>
            <person name="Copeland A."/>
            <person name="Lapidus A."/>
            <person name="Cheng J.-F."/>
            <person name="Goodwin L."/>
            <person name="Pitluck S."/>
            <person name="Davenport K."/>
            <person name="Detter J.C."/>
            <person name="Han C."/>
            <person name="Tapia R."/>
            <person name="Land M."/>
            <person name="Hauser L."/>
            <person name="Kyrpides N."/>
            <person name="Ivanova N."/>
            <person name="Ovchinnikova G."/>
            <person name="Pagani I."/>
            <person name="Siebers A.K."/>
            <person name="Allgaier M."/>
            <person name="Thelen M.P."/>
            <person name="Hugenholtz P."/>
            <person name="Woyke T."/>
        </authorList>
    </citation>
    <scope>NUCLEOTIDE SEQUENCE</scope>
    <source>
        <strain evidence="1">21</strain>
    </source>
</reference>
<protein>
    <submittedName>
        <fullName evidence="1">Uncharacterized protein</fullName>
    </submittedName>
</protein>